<dbReference type="RefSeq" id="WP_118766157.1">
    <property type="nucleotide sequence ID" value="NZ_QWKP01000131.1"/>
</dbReference>
<evidence type="ECO:0000256" key="1">
    <source>
        <dbReference type="RuleBase" id="RU362001"/>
    </source>
</evidence>
<dbReference type="OrthoDB" id="4231069at2"/>
<gene>
    <name evidence="2" type="ORF">D1825_03900</name>
</gene>
<keyword evidence="3" id="KW-1185">Reference proteome</keyword>
<name>A0A413RPQ9_9CELL</name>
<dbReference type="InterPro" id="IPR036689">
    <property type="entry name" value="ESAT-6-like_sf"/>
</dbReference>
<comment type="similarity">
    <text evidence="1">Belongs to the WXG100 family.</text>
</comment>
<proteinExistence type="inferred from homology"/>
<organism evidence="2 3">
    <name type="scientific">Cellulomonas rhizosphaerae</name>
    <dbReference type="NCBI Taxonomy" id="2293719"/>
    <lineage>
        <taxon>Bacteria</taxon>
        <taxon>Bacillati</taxon>
        <taxon>Actinomycetota</taxon>
        <taxon>Actinomycetes</taxon>
        <taxon>Micrococcales</taxon>
        <taxon>Cellulomonadaceae</taxon>
        <taxon>Cellulomonas</taxon>
    </lineage>
</organism>
<sequence>MSRYEVDSAQVTTAAAAVQTRAATIRTEVAAMQRQLTALQDSWRGTAATQFAAVLQEWSTASTRLDHALGQISHAMQAAGRTYADAESQAARMFTPS</sequence>
<comment type="caution">
    <text evidence="2">The sequence shown here is derived from an EMBL/GenBank/DDBJ whole genome shotgun (WGS) entry which is preliminary data.</text>
</comment>
<dbReference type="Gene3D" id="1.10.287.1060">
    <property type="entry name" value="ESAT-6-like"/>
    <property type="match status" value="1"/>
</dbReference>
<dbReference type="AlphaFoldDB" id="A0A413RPQ9"/>
<evidence type="ECO:0000313" key="3">
    <source>
        <dbReference type="Proteomes" id="UP000283374"/>
    </source>
</evidence>
<protein>
    <recommendedName>
        <fullName evidence="1">ESAT-6-like protein</fullName>
    </recommendedName>
</protein>
<dbReference type="Pfam" id="PF06013">
    <property type="entry name" value="WXG100"/>
    <property type="match status" value="1"/>
</dbReference>
<dbReference type="InterPro" id="IPR010310">
    <property type="entry name" value="T7SS_ESAT-6-like"/>
</dbReference>
<dbReference type="SUPFAM" id="SSF140453">
    <property type="entry name" value="EsxAB dimer-like"/>
    <property type="match status" value="1"/>
</dbReference>
<accession>A0A413RPQ9</accession>
<reference evidence="2 3" key="1">
    <citation type="submission" date="2018-08" db="EMBL/GenBank/DDBJ databases">
        <title>Cellulomonas rhizosphaerae sp. nov., a novel actinomycete isolated from soil.</title>
        <authorList>
            <person name="Tian Y."/>
        </authorList>
    </citation>
    <scope>NUCLEOTIDE SEQUENCE [LARGE SCALE GENOMIC DNA]</scope>
    <source>
        <strain evidence="2 3">NEAU-TCZ24</strain>
    </source>
</reference>
<dbReference type="NCBIfam" id="TIGR03930">
    <property type="entry name" value="WXG100_ESAT6"/>
    <property type="match status" value="1"/>
</dbReference>
<evidence type="ECO:0000313" key="2">
    <source>
        <dbReference type="EMBL" id="RHA43914.1"/>
    </source>
</evidence>
<dbReference type="EMBL" id="QWKP01000131">
    <property type="protein sequence ID" value="RHA43914.1"/>
    <property type="molecule type" value="Genomic_DNA"/>
</dbReference>
<dbReference type="Proteomes" id="UP000283374">
    <property type="component" value="Unassembled WGS sequence"/>
</dbReference>